<dbReference type="GO" id="GO:0052381">
    <property type="term" value="F:tRNA dimethylallyltransferase activity"/>
    <property type="evidence" value="ECO:0007669"/>
    <property type="project" value="UniProtKB-UniRule"/>
</dbReference>
<dbReference type="NCBIfam" id="TIGR00174">
    <property type="entry name" value="miaA"/>
    <property type="match status" value="1"/>
</dbReference>
<keyword evidence="16" id="KW-1185">Reference proteome</keyword>
<evidence type="ECO:0000256" key="13">
    <source>
        <dbReference type="RuleBase" id="RU003785"/>
    </source>
</evidence>
<name>A0A518JV79_9BACT</name>
<gene>
    <name evidence="10 15" type="primary">miaA</name>
    <name evidence="15" type="ORF">Poly24_31700</name>
</gene>
<feature type="compositionally biased region" description="Basic and acidic residues" evidence="14">
    <location>
        <begin position="306"/>
        <end position="320"/>
    </location>
</feature>
<dbReference type="Pfam" id="PF01715">
    <property type="entry name" value="IPPT"/>
    <property type="match status" value="1"/>
</dbReference>
<keyword evidence="5 10" id="KW-0819">tRNA processing</keyword>
<evidence type="ECO:0000256" key="10">
    <source>
        <dbReference type="HAMAP-Rule" id="MF_00185"/>
    </source>
</evidence>
<dbReference type="GO" id="GO:0005524">
    <property type="term" value="F:ATP binding"/>
    <property type="evidence" value="ECO:0007669"/>
    <property type="project" value="UniProtKB-UniRule"/>
</dbReference>
<reference evidence="15 16" key="1">
    <citation type="submission" date="2019-02" db="EMBL/GenBank/DDBJ databases">
        <title>Deep-cultivation of Planctomycetes and their phenomic and genomic characterization uncovers novel biology.</title>
        <authorList>
            <person name="Wiegand S."/>
            <person name="Jogler M."/>
            <person name="Boedeker C."/>
            <person name="Pinto D."/>
            <person name="Vollmers J."/>
            <person name="Rivas-Marin E."/>
            <person name="Kohn T."/>
            <person name="Peeters S.H."/>
            <person name="Heuer A."/>
            <person name="Rast P."/>
            <person name="Oberbeckmann S."/>
            <person name="Bunk B."/>
            <person name="Jeske O."/>
            <person name="Meyerdierks A."/>
            <person name="Storesund J.E."/>
            <person name="Kallscheuer N."/>
            <person name="Luecker S."/>
            <person name="Lage O.M."/>
            <person name="Pohl T."/>
            <person name="Merkel B.J."/>
            <person name="Hornburger P."/>
            <person name="Mueller R.-W."/>
            <person name="Bruemmer F."/>
            <person name="Labrenz M."/>
            <person name="Spormann A.M."/>
            <person name="Op den Camp H."/>
            <person name="Overmann J."/>
            <person name="Amann R."/>
            <person name="Jetten M.S.M."/>
            <person name="Mascher T."/>
            <person name="Medema M.H."/>
            <person name="Devos D.P."/>
            <person name="Kaster A.-K."/>
            <person name="Ovreas L."/>
            <person name="Rohde M."/>
            <person name="Galperin M.Y."/>
            <person name="Jogler C."/>
        </authorList>
    </citation>
    <scope>NUCLEOTIDE SEQUENCE [LARGE SCALE GENOMIC DNA]</scope>
    <source>
        <strain evidence="15 16">Poly24</strain>
    </source>
</reference>
<protein>
    <recommendedName>
        <fullName evidence="10">tRNA dimethylallyltransferase</fullName>
        <ecNumber evidence="10">2.5.1.75</ecNumber>
    </recommendedName>
    <alternativeName>
        <fullName evidence="10">Dimethylallyl diphosphate:tRNA dimethylallyltransferase</fullName>
        <shortName evidence="10">DMAPP:tRNA dimethylallyltransferase</shortName>
        <shortName evidence="10">DMATase</shortName>
    </alternativeName>
    <alternativeName>
        <fullName evidence="10">Isopentenyl-diphosphate:tRNA isopentenyltransferase</fullName>
        <shortName evidence="10">IPP transferase</shortName>
        <shortName evidence="10">IPPT</shortName>
        <shortName evidence="10">IPTase</shortName>
    </alternativeName>
</protein>
<evidence type="ECO:0000256" key="12">
    <source>
        <dbReference type="RuleBase" id="RU003784"/>
    </source>
</evidence>
<dbReference type="PANTHER" id="PTHR11088:SF60">
    <property type="entry name" value="TRNA DIMETHYLALLYLTRANSFERASE"/>
    <property type="match status" value="1"/>
</dbReference>
<comment type="caution">
    <text evidence="10">Lacks conserved residue(s) required for the propagation of feature annotation.</text>
</comment>
<evidence type="ECO:0000256" key="3">
    <source>
        <dbReference type="ARBA" id="ARBA00005842"/>
    </source>
</evidence>
<dbReference type="Proteomes" id="UP000315082">
    <property type="component" value="Chromosome"/>
</dbReference>
<feature type="binding site" evidence="10">
    <location>
        <begin position="21"/>
        <end position="26"/>
    </location>
    <ligand>
        <name>substrate</name>
    </ligand>
</feature>
<dbReference type="RefSeq" id="WP_145096969.1">
    <property type="nucleotide sequence ID" value="NZ_CP036348.1"/>
</dbReference>
<dbReference type="AlphaFoldDB" id="A0A518JV79"/>
<evidence type="ECO:0000313" key="15">
    <source>
        <dbReference type="EMBL" id="QDV69454.1"/>
    </source>
</evidence>
<keyword evidence="8 10" id="KW-0460">Magnesium</keyword>
<keyword evidence="4 10" id="KW-0808">Transferase</keyword>
<comment type="subunit">
    <text evidence="10">Monomer.</text>
</comment>
<dbReference type="FunFam" id="1.10.20.140:FF:000001">
    <property type="entry name" value="tRNA dimethylallyltransferase"/>
    <property type="match status" value="1"/>
</dbReference>
<dbReference type="Gene3D" id="1.10.20.140">
    <property type="match status" value="1"/>
</dbReference>
<evidence type="ECO:0000256" key="14">
    <source>
        <dbReference type="SAM" id="MobiDB-lite"/>
    </source>
</evidence>
<dbReference type="GO" id="GO:0006400">
    <property type="term" value="P:tRNA modification"/>
    <property type="evidence" value="ECO:0007669"/>
    <property type="project" value="TreeGrafter"/>
</dbReference>
<feature type="site" description="Interaction with substrate tRNA" evidence="10">
    <location>
        <position position="110"/>
    </location>
</feature>
<evidence type="ECO:0000256" key="7">
    <source>
        <dbReference type="ARBA" id="ARBA00022840"/>
    </source>
</evidence>
<sequence>MGSPTTFPPLTQRAWFLTGPTASGKSTIAVCLAQHLDLEILSLDSMTVYRRMDLGTAKPAAALQQQTVHHLLDQVDPDTEFSAAQYLETAHAAVDQIVGRGKLPLFVGGTPLYLKACLRGFDAGPPADWEFRKAIEEELREHGAEALRARLQQVDPLSAHQLHPNDTRRMIRALEVARLTGQPISHRQVQFEASHSADEANVYALHWPRNLLHQRIDRRVEQMFADGLVDEVAAIRRDFPTISRTALQAVGYKEVFEFLDGTIDLSTTIDQVKAHTRQLARRQETWLRSMSEVQFIEMDEQRTHEDVAAEILQRSRDRKGPGTTTSENDLPTPDTDSQDSDAGSAPDA</sequence>
<dbReference type="OrthoDB" id="9776390at2"/>
<dbReference type="KEGG" id="rcf:Poly24_31700"/>
<feature type="region of interest" description="Disordered" evidence="14">
    <location>
        <begin position="306"/>
        <end position="348"/>
    </location>
</feature>
<dbReference type="Gene3D" id="3.40.50.300">
    <property type="entry name" value="P-loop containing nucleotide triphosphate hydrolases"/>
    <property type="match status" value="1"/>
</dbReference>
<feature type="binding site" evidence="10">
    <location>
        <begin position="19"/>
        <end position="26"/>
    </location>
    <ligand>
        <name>ATP</name>
        <dbReference type="ChEBI" id="CHEBI:30616"/>
    </ligand>
</feature>
<comment type="similarity">
    <text evidence="3 10 13">Belongs to the IPP transferase family.</text>
</comment>
<dbReference type="PANTHER" id="PTHR11088">
    <property type="entry name" value="TRNA DIMETHYLALLYLTRANSFERASE"/>
    <property type="match status" value="1"/>
</dbReference>
<feature type="region of interest" description="Interaction with substrate tRNA" evidence="10">
    <location>
        <begin position="44"/>
        <end position="47"/>
    </location>
</feature>
<evidence type="ECO:0000256" key="4">
    <source>
        <dbReference type="ARBA" id="ARBA00022679"/>
    </source>
</evidence>
<dbReference type="InterPro" id="IPR039657">
    <property type="entry name" value="Dimethylallyltransferase"/>
</dbReference>
<dbReference type="SUPFAM" id="SSF52540">
    <property type="entry name" value="P-loop containing nucleoside triphosphate hydrolases"/>
    <property type="match status" value="2"/>
</dbReference>
<keyword evidence="7 10" id="KW-0067">ATP-binding</keyword>
<evidence type="ECO:0000256" key="5">
    <source>
        <dbReference type="ARBA" id="ARBA00022694"/>
    </source>
</evidence>
<comment type="cofactor">
    <cofactor evidence="1 10">
        <name>Mg(2+)</name>
        <dbReference type="ChEBI" id="CHEBI:18420"/>
    </cofactor>
</comment>
<evidence type="ECO:0000256" key="1">
    <source>
        <dbReference type="ARBA" id="ARBA00001946"/>
    </source>
</evidence>
<keyword evidence="6 10" id="KW-0547">Nucleotide-binding</keyword>
<feature type="site" description="Interaction with substrate tRNA" evidence="10">
    <location>
        <position position="132"/>
    </location>
</feature>
<evidence type="ECO:0000256" key="9">
    <source>
        <dbReference type="ARBA" id="ARBA00049563"/>
    </source>
</evidence>
<proteinExistence type="inferred from homology"/>
<evidence type="ECO:0000313" key="16">
    <source>
        <dbReference type="Proteomes" id="UP000315082"/>
    </source>
</evidence>
<comment type="catalytic activity">
    <reaction evidence="9 10 11">
        <text>adenosine(37) in tRNA + dimethylallyl diphosphate = N(6)-dimethylallyladenosine(37) in tRNA + diphosphate</text>
        <dbReference type="Rhea" id="RHEA:26482"/>
        <dbReference type="Rhea" id="RHEA-COMP:10162"/>
        <dbReference type="Rhea" id="RHEA-COMP:10375"/>
        <dbReference type="ChEBI" id="CHEBI:33019"/>
        <dbReference type="ChEBI" id="CHEBI:57623"/>
        <dbReference type="ChEBI" id="CHEBI:74411"/>
        <dbReference type="ChEBI" id="CHEBI:74415"/>
        <dbReference type="EC" id="2.5.1.75"/>
    </reaction>
</comment>
<evidence type="ECO:0000256" key="8">
    <source>
        <dbReference type="ARBA" id="ARBA00022842"/>
    </source>
</evidence>
<dbReference type="HAMAP" id="MF_00185">
    <property type="entry name" value="IPP_trans"/>
    <property type="match status" value="1"/>
</dbReference>
<accession>A0A518JV79</accession>
<comment type="function">
    <text evidence="2 10 12">Catalyzes the transfer of a dimethylallyl group onto the adenine at position 37 in tRNAs that read codons beginning with uridine, leading to the formation of N6-(dimethylallyl)adenosine (i(6)A).</text>
</comment>
<organism evidence="15 16">
    <name type="scientific">Rosistilla carotiformis</name>
    <dbReference type="NCBI Taxonomy" id="2528017"/>
    <lineage>
        <taxon>Bacteria</taxon>
        <taxon>Pseudomonadati</taxon>
        <taxon>Planctomycetota</taxon>
        <taxon>Planctomycetia</taxon>
        <taxon>Pirellulales</taxon>
        <taxon>Pirellulaceae</taxon>
        <taxon>Rosistilla</taxon>
    </lineage>
</organism>
<dbReference type="EC" id="2.5.1.75" evidence="10"/>
<evidence type="ECO:0000256" key="2">
    <source>
        <dbReference type="ARBA" id="ARBA00003213"/>
    </source>
</evidence>
<evidence type="ECO:0000256" key="6">
    <source>
        <dbReference type="ARBA" id="ARBA00022741"/>
    </source>
</evidence>
<dbReference type="EMBL" id="CP036348">
    <property type="protein sequence ID" value="QDV69454.1"/>
    <property type="molecule type" value="Genomic_DNA"/>
</dbReference>
<evidence type="ECO:0000256" key="11">
    <source>
        <dbReference type="RuleBase" id="RU003783"/>
    </source>
</evidence>
<dbReference type="InterPro" id="IPR018022">
    <property type="entry name" value="IPT"/>
</dbReference>
<dbReference type="InterPro" id="IPR027417">
    <property type="entry name" value="P-loop_NTPase"/>
</dbReference>